<dbReference type="PANTHER" id="PTHR33047">
    <property type="entry name" value="PROTEIN TAR1"/>
    <property type="match status" value="1"/>
</dbReference>
<evidence type="ECO:0000313" key="3">
    <source>
        <dbReference type="EMBL" id="CAI9938525.1"/>
    </source>
</evidence>
<dbReference type="EMBL" id="CAXDID020000300">
    <property type="protein sequence ID" value="CAL6073344.1"/>
    <property type="molecule type" value="Genomic_DNA"/>
</dbReference>
<feature type="region of interest" description="Disordered" evidence="1">
    <location>
        <begin position="92"/>
        <end position="121"/>
    </location>
</feature>
<reference evidence="2" key="1">
    <citation type="submission" date="2023-06" db="EMBL/GenBank/DDBJ databases">
        <authorList>
            <person name="Kurt Z."/>
        </authorList>
    </citation>
    <scope>NUCLEOTIDE SEQUENCE</scope>
</reference>
<proteinExistence type="predicted"/>
<reference evidence="4 6" key="2">
    <citation type="submission" date="2024-07" db="EMBL/GenBank/DDBJ databases">
        <authorList>
            <person name="Akdeniz Z."/>
        </authorList>
    </citation>
    <scope>NUCLEOTIDE SEQUENCE [LARGE SCALE GENOMIC DNA]</scope>
</reference>
<keyword evidence="6" id="KW-1185">Reference proteome</keyword>
<evidence type="ECO:0000313" key="6">
    <source>
        <dbReference type="Proteomes" id="UP001642409"/>
    </source>
</evidence>
<protein>
    <submittedName>
        <fullName evidence="2">Uncharacterized protein</fullName>
    </submittedName>
</protein>
<dbReference type="Proteomes" id="UP001642409">
    <property type="component" value="Unassembled WGS sequence"/>
</dbReference>
<name>A0AA86NGT7_9EUKA</name>
<evidence type="ECO:0000313" key="4">
    <source>
        <dbReference type="EMBL" id="CAL6070694.1"/>
    </source>
</evidence>
<accession>A0AA86NGT7</accession>
<evidence type="ECO:0000256" key="1">
    <source>
        <dbReference type="SAM" id="MobiDB-lite"/>
    </source>
</evidence>
<gene>
    <name evidence="3" type="ORF">HINF_LOCUS26170</name>
    <name evidence="4" type="ORF">HINF_LOCUS54711</name>
    <name evidence="5" type="ORF">HINF_LOCUS56059</name>
    <name evidence="2" type="ORF">HINF_LOCUS6581</name>
</gene>
<evidence type="ECO:0000313" key="2">
    <source>
        <dbReference type="EMBL" id="CAI9918936.1"/>
    </source>
</evidence>
<dbReference type="EMBL" id="CATOUU010000169">
    <property type="protein sequence ID" value="CAI9918936.1"/>
    <property type="molecule type" value="Genomic_DNA"/>
</dbReference>
<dbReference type="PANTHER" id="PTHR33047:SF8">
    <property type="entry name" value="REGULATOR OF RDNA TRANSCRIPTION PROTEIN 15"/>
    <property type="match status" value="1"/>
</dbReference>
<dbReference type="EMBL" id="CATOUU010000655">
    <property type="protein sequence ID" value="CAI9938525.1"/>
    <property type="molecule type" value="Genomic_DNA"/>
</dbReference>
<feature type="compositionally biased region" description="Pro residues" evidence="1">
    <location>
        <begin position="94"/>
        <end position="103"/>
    </location>
</feature>
<evidence type="ECO:0000313" key="5">
    <source>
        <dbReference type="EMBL" id="CAL6073344.1"/>
    </source>
</evidence>
<organism evidence="2">
    <name type="scientific">Hexamita inflata</name>
    <dbReference type="NCBI Taxonomy" id="28002"/>
    <lineage>
        <taxon>Eukaryota</taxon>
        <taxon>Metamonada</taxon>
        <taxon>Diplomonadida</taxon>
        <taxon>Hexamitidae</taxon>
        <taxon>Hexamitinae</taxon>
        <taxon>Hexamita</taxon>
    </lineage>
</organism>
<dbReference type="EMBL" id="CAXDID020000285">
    <property type="protein sequence ID" value="CAL6070694.1"/>
    <property type="molecule type" value="Genomic_DNA"/>
</dbReference>
<comment type="caution">
    <text evidence="2">The sequence shown here is derived from an EMBL/GenBank/DDBJ whole genome shotgun (WGS) entry which is preliminary data.</text>
</comment>
<dbReference type="InterPro" id="IPR052997">
    <property type="entry name" value="RRT15-like"/>
</dbReference>
<dbReference type="AlphaFoldDB" id="A0AA86NGT7"/>
<sequence length="121" mass="13512">MLLQKDRKSRHRRIKKPRRFGRLAATSQLSLWQLFCHLQIHSKNRKGSIDHAFTVAYATDARNQTSFCSFALRQVSVLSELVLGRLRCALAGAPPQPNSPPRNVPDKPQAKAGPVTGLAEQ</sequence>